<evidence type="ECO:0000313" key="2">
    <source>
        <dbReference type="EMBL" id="CBX27717.1"/>
    </source>
</evidence>
<dbReference type="PANTHER" id="PTHR13754">
    <property type="entry name" value="METALLO-BETA-LACTAMASE SUPERFAMILY PROTEIN"/>
    <property type="match status" value="1"/>
</dbReference>
<dbReference type="EMBL" id="FR695866">
    <property type="protein sequence ID" value="CBX27717.1"/>
    <property type="molecule type" value="Genomic_DNA"/>
</dbReference>
<protein>
    <recommendedName>
        <fullName evidence="1">Metallo-beta-lactamase domain-containing protein</fullName>
    </recommendedName>
</protein>
<dbReference type="InterPro" id="IPR036866">
    <property type="entry name" value="RibonucZ/Hydroxyglut_hydro"/>
</dbReference>
<reference evidence="2" key="1">
    <citation type="journal article" date="2011" name="Environ. Microbiol.">
        <title>Genomic insights into the metabolic potential of the polycyclic aromatic hydrocarbon degrading sulfate-reducing Deltaproteobacterium N47.</title>
        <authorList>
            <person name="Bergmann F."/>
            <person name="Selesi D."/>
            <person name="Weinmaier T."/>
            <person name="Tischler P."/>
            <person name="Rattei T."/>
            <person name="Meckenstock R.U."/>
        </authorList>
    </citation>
    <scope>NUCLEOTIDE SEQUENCE</scope>
</reference>
<sequence length="90" mass="9867">MLVETEDAKILLDTGNGSSLIHNAGLLDIDLGKIDKIVLSHGHFDHTGGLRDLLRRMNKNIQVILPTRISGRQSLRVAREKRGRTGETGG</sequence>
<dbReference type="InterPro" id="IPR052926">
    <property type="entry name" value="Metallo-beta-lactamase_dom"/>
</dbReference>
<dbReference type="Gene3D" id="3.60.15.10">
    <property type="entry name" value="Ribonuclease Z/Hydroxyacylglutathione hydrolase-like"/>
    <property type="match status" value="1"/>
</dbReference>
<dbReference type="Pfam" id="PF00753">
    <property type="entry name" value="Lactamase_B"/>
    <property type="match status" value="1"/>
</dbReference>
<organism evidence="2">
    <name type="scientific">uncultured Desulfobacterium sp</name>
    <dbReference type="NCBI Taxonomy" id="201089"/>
    <lineage>
        <taxon>Bacteria</taxon>
        <taxon>Pseudomonadati</taxon>
        <taxon>Thermodesulfobacteriota</taxon>
        <taxon>Desulfobacteria</taxon>
        <taxon>Desulfobacterales</taxon>
        <taxon>Desulfobacteriaceae</taxon>
        <taxon>Desulfobacterium</taxon>
        <taxon>environmental samples</taxon>
    </lineage>
</organism>
<dbReference type="GO" id="GO:0016740">
    <property type="term" value="F:transferase activity"/>
    <property type="evidence" value="ECO:0007669"/>
    <property type="project" value="TreeGrafter"/>
</dbReference>
<name>E1YAX3_9BACT</name>
<evidence type="ECO:0000259" key="1">
    <source>
        <dbReference type="Pfam" id="PF00753"/>
    </source>
</evidence>
<accession>E1YAX3</accession>
<proteinExistence type="predicted"/>
<dbReference type="SUPFAM" id="SSF56281">
    <property type="entry name" value="Metallo-hydrolase/oxidoreductase"/>
    <property type="match status" value="1"/>
</dbReference>
<dbReference type="InterPro" id="IPR001279">
    <property type="entry name" value="Metallo-B-lactamas"/>
</dbReference>
<dbReference type="AlphaFoldDB" id="E1YAX3"/>
<dbReference type="PANTHER" id="PTHR13754:SF13">
    <property type="entry name" value="METALLO-BETA-LACTAMASE SUPERFAMILY PROTEIN (AFU_ORTHOLOGUE AFUA_3G07630)"/>
    <property type="match status" value="1"/>
</dbReference>
<gene>
    <name evidence="2" type="ORF">N47_H25390</name>
</gene>
<feature type="domain" description="Metallo-beta-lactamase" evidence="1">
    <location>
        <begin position="1"/>
        <end position="60"/>
    </location>
</feature>